<dbReference type="Pfam" id="PF14137">
    <property type="entry name" value="DUF4304"/>
    <property type="match status" value="1"/>
</dbReference>
<gene>
    <name evidence="1" type="ORF">DLJ59_11945</name>
</gene>
<dbReference type="InterPro" id="IPR025412">
    <property type="entry name" value="DUF4304"/>
</dbReference>
<dbReference type="EMBL" id="QGSZ01000189">
    <property type="protein sequence ID" value="RQX03574.1"/>
    <property type="molecule type" value="Genomic_DNA"/>
</dbReference>
<protein>
    <recommendedName>
        <fullName evidence="3">DUF4304 domain-containing protein</fullName>
    </recommendedName>
</protein>
<comment type="caution">
    <text evidence="1">The sequence shown here is derived from an EMBL/GenBank/DDBJ whole genome shotgun (WGS) entry which is preliminary data.</text>
</comment>
<accession>A0A3N9WRX4</accession>
<keyword evidence="2" id="KW-1185">Reference proteome</keyword>
<dbReference type="RefSeq" id="WP_124772569.1">
    <property type="nucleotide sequence ID" value="NZ_QGSZ01000189.1"/>
</dbReference>
<evidence type="ECO:0008006" key="3">
    <source>
        <dbReference type="Google" id="ProtNLM"/>
    </source>
</evidence>
<dbReference type="AlphaFoldDB" id="A0A3N9WRX4"/>
<dbReference type="Proteomes" id="UP000282312">
    <property type="component" value="Unassembled WGS sequence"/>
</dbReference>
<dbReference type="OrthoDB" id="3398971at2"/>
<evidence type="ECO:0000313" key="2">
    <source>
        <dbReference type="Proteomes" id="UP000282312"/>
    </source>
</evidence>
<proteinExistence type="predicted"/>
<reference evidence="1 2" key="1">
    <citation type="submission" date="2018-05" db="EMBL/GenBank/DDBJ databases">
        <title>Micromonospora from Atacama Desert.</title>
        <authorList>
            <person name="Carro L."/>
            <person name="Goodfellow M."/>
            <person name="Klenk H.-P."/>
        </authorList>
    </citation>
    <scope>NUCLEOTIDE SEQUENCE [LARGE SCALE GENOMIC DNA]</scope>
    <source>
        <strain evidence="1 2">LB39</strain>
    </source>
</reference>
<name>A0A3N9WRX4_9ACTN</name>
<evidence type="ECO:0000313" key="1">
    <source>
        <dbReference type="EMBL" id="RQX03574.1"/>
    </source>
</evidence>
<organism evidence="1 2">
    <name type="scientific">Micromonospora inaquosa</name>
    <dbReference type="NCBI Taxonomy" id="2203716"/>
    <lineage>
        <taxon>Bacteria</taxon>
        <taxon>Bacillati</taxon>
        <taxon>Actinomycetota</taxon>
        <taxon>Actinomycetes</taxon>
        <taxon>Micromonosporales</taxon>
        <taxon>Micromonosporaceae</taxon>
        <taxon>Micromonospora</taxon>
    </lineage>
</organism>
<sequence length="206" mass="23514">MPLRTLFNDFVKGVAAQLNEYGFEPGRGRVFRRYSPAGDALVIELQMSDHSTAAEKIFYINVGLVLAPAWEAARRRYRLPESEQPRPLYAIWEHRVGFTTFSGGDQWRIADEATAAEVSAQVRRRLDETLRQLLPLLDRQAFLAVADRREFLGAGGWRVRAWLLAEQGPSPELERLLFTERPAHTHRSAMIQNIWTYANSRSSADT</sequence>